<evidence type="ECO:0000256" key="1">
    <source>
        <dbReference type="ARBA" id="ARBA00023015"/>
    </source>
</evidence>
<keyword evidence="8" id="KW-1185">Reference proteome</keyword>
<dbReference type="AlphaFoldDB" id="A0A5B9R8T1"/>
<dbReference type="SUPFAM" id="SSF88946">
    <property type="entry name" value="Sigma2 domain of RNA polymerase sigma factors"/>
    <property type="match status" value="1"/>
</dbReference>
<keyword evidence="4" id="KW-0804">Transcription</keyword>
<dbReference type="PANTHER" id="PTHR43133:SF8">
    <property type="entry name" value="RNA POLYMERASE SIGMA FACTOR HI_1459-RELATED"/>
    <property type="match status" value="1"/>
</dbReference>
<dbReference type="InterPro" id="IPR014284">
    <property type="entry name" value="RNA_pol_sigma-70_dom"/>
</dbReference>
<evidence type="ECO:0000313" key="7">
    <source>
        <dbReference type="EMBL" id="QEG43083.1"/>
    </source>
</evidence>
<dbReference type="Gene3D" id="1.10.1740.10">
    <property type="match status" value="1"/>
</dbReference>
<accession>A0A5B9R8T1</accession>
<dbReference type="GO" id="GO:0003677">
    <property type="term" value="F:DNA binding"/>
    <property type="evidence" value="ECO:0007669"/>
    <property type="project" value="UniProtKB-KW"/>
</dbReference>
<protein>
    <submittedName>
        <fullName evidence="7">ECF RNA polymerase sigma factor SigE</fullName>
    </submittedName>
</protein>
<evidence type="ECO:0000313" key="8">
    <source>
        <dbReference type="Proteomes" id="UP000325286"/>
    </source>
</evidence>
<dbReference type="NCBIfam" id="TIGR02937">
    <property type="entry name" value="sigma70-ECF"/>
    <property type="match status" value="1"/>
</dbReference>
<dbReference type="RefSeq" id="WP_068137569.1">
    <property type="nucleotide sequence ID" value="NZ_CP042914.1"/>
</dbReference>
<keyword evidence="2" id="KW-0731">Sigma factor</keyword>
<evidence type="ECO:0000259" key="6">
    <source>
        <dbReference type="Pfam" id="PF04542"/>
    </source>
</evidence>
<dbReference type="InterPro" id="IPR039425">
    <property type="entry name" value="RNA_pol_sigma-70-like"/>
</dbReference>
<reference evidence="7 8" key="1">
    <citation type="submission" date="2019-08" db="EMBL/GenBank/DDBJ databases">
        <title>Deep-cultivation of Planctomycetes and their phenomic and genomic characterization uncovers novel biology.</title>
        <authorList>
            <person name="Wiegand S."/>
            <person name="Jogler M."/>
            <person name="Boedeker C."/>
            <person name="Pinto D."/>
            <person name="Vollmers J."/>
            <person name="Rivas-Marin E."/>
            <person name="Kohn T."/>
            <person name="Peeters S.H."/>
            <person name="Heuer A."/>
            <person name="Rast P."/>
            <person name="Oberbeckmann S."/>
            <person name="Bunk B."/>
            <person name="Jeske O."/>
            <person name="Meyerdierks A."/>
            <person name="Storesund J.E."/>
            <person name="Kallscheuer N."/>
            <person name="Luecker S."/>
            <person name="Lage O.M."/>
            <person name="Pohl T."/>
            <person name="Merkel B.J."/>
            <person name="Hornburger P."/>
            <person name="Mueller R.-W."/>
            <person name="Bruemmer F."/>
            <person name="Labrenz M."/>
            <person name="Spormann A.M."/>
            <person name="Op den Camp H."/>
            <person name="Overmann J."/>
            <person name="Amann R."/>
            <person name="Jetten M.S.M."/>
            <person name="Mascher T."/>
            <person name="Medema M.H."/>
            <person name="Devos D.P."/>
            <person name="Kaster A.-K."/>
            <person name="Ovreas L."/>
            <person name="Rohde M."/>
            <person name="Galperin M.Y."/>
            <person name="Jogler C."/>
        </authorList>
    </citation>
    <scope>NUCLEOTIDE SEQUENCE [LARGE SCALE GENOMIC DNA]</scope>
    <source>
        <strain evidence="7 8">UC8</strain>
    </source>
</reference>
<evidence type="ECO:0000256" key="2">
    <source>
        <dbReference type="ARBA" id="ARBA00023082"/>
    </source>
</evidence>
<dbReference type="Pfam" id="PF04542">
    <property type="entry name" value="Sigma70_r2"/>
    <property type="match status" value="1"/>
</dbReference>
<sequence>MSVRLPETRASLILRLQDAADVAAWDEFAATYAPAVYRSARRQGLQAADADDLVQEVLSAVARSVTQWLAREDRGAFRAWLLRIARNTAIDFLTRRRHLPWAAGGDEAPDELHQVQADTDVSSQLDMEYRRQVFLKASEIVRGQVSETTWQAFHRTGVQLHSVAQVAEDLQISLGSVYIARSRVMKRLQQTVKTIEAPTSFSPSPKAPTNTSTINRGCPPPPSGRSHDKL</sequence>
<evidence type="ECO:0000256" key="4">
    <source>
        <dbReference type="ARBA" id="ARBA00023163"/>
    </source>
</evidence>
<dbReference type="GO" id="GO:0006352">
    <property type="term" value="P:DNA-templated transcription initiation"/>
    <property type="evidence" value="ECO:0007669"/>
    <property type="project" value="InterPro"/>
</dbReference>
<dbReference type="KEGG" id="rul:UC8_51270"/>
<feature type="compositionally biased region" description="Polar residues" evidence="5">
    <location>
        <begin position="196"/>
        <end position="215"/>
    </location>
</feature>
<name>A0A5B9R8T1_9BACT</name>
<gene>
    <name evidence="7" type="primary">sigE_11</name>
    <name evidence="7" type="ORF">UC8_51270</name>
</gene>
<dbReference type="GO" id="GO:0016987">
    <property type="term" value="F:sigma factor activity"/>
    <property type="evidence" value="ECO:0007669"/>
    <property type="project" value="UniProtKB-KW"/>
</dbReference>
<proteinExistence type="predicted"/>
<feature type="domain" description="RNA polymerase sigma-70 region 2" evidence="6">
    <location>
        <begin position="30"/>
        <end position="97"/>
    </location>
</feature>
<dbReference type="PANTHER" id="PTHR43133">
    <property type="entry name" value="RNA POLYMERASE ECF-TYPE SIGMA FACTO"/>
    <property type="match status" value="1"/>
</dbReference>
<evidence type="ECO:0000256" key="5">
    <source>
        <dbReference type="SAM" id="MobiDB-lite"/>
    </source>
</evidence>
<dbReference type="InterPro" id="IPR007627">
    <property type="entry name" value="RNA_pol_sigma70_r2"/>
</dbReference>
<dbReference type="EMBL" id="CP042914">
    <property type="protein sequence ID" value="QEG43083.1"/>
    <property type="molecule type" value="Genomic_DNA"/>
</dbReference>
<organism evidence="7 8">
    <name type="scientific">Roseimaritima ulvae</name>
    <dbReference type="NCBI Taxonomy" id="980254"/>
    <lineage>
        <taxon>Bacteria</taxon>
        <taxon>Pseudomonadati</taxon>
        <taxon>Planctomycetota</taxon>
        <taxon>Planctomycetia</taxon>
        <taxon>Pirellulales</taxon>
        <taxon>Pirellulaceae</taxon>
        <taxon>Roseimaritima</taxon>
    </lineage>
</organism>
<keyword evidence="3" id="KW-0238">DNA-binding</keyword>
<feature type="region of interest" description="Disordered" evidence="5">
    <location>
        <begin position="196"/>
        <end position="230"/>
    </location>
</feature>
<dbReference type="OrthoDB" id="255903at2"/>
<dbReference type="InterPro" id="IPR013325">
    <property type="entry name" value="RNA_pol_sigma_r2"/>
</dbReference>
<dbReference type="Proteomes" id="UP000325286">
    <property type="component" value="Chromosome"/>
</dbReference>
<evidence type="ECO:0000256" key="3">
    <source>
        <dbReference type="ARBA" id="ARBA00023125"/>
    </source>
</evidence>
<keyword evidence="1" id="KW-0805">Transcription regulation</keyword>